<feature type="chain" id="PRO_5019501225" evidence="1">
    <location>
        <begin position="20"/>
        <end position="246"/>
    </location>
</feature>
<proteinExistence type="predicted"/>
<dbReference type="EMBL" id="QZCH01000013">
    <property type="protein sequence ID" value="RJG47510.1"/>
    <property type="molecule type" value="Genomic_DNA"/>
</dbReference>
<name>A0A418YEF1_9GAMM</name>
<protein>
    <submittedName>
        <fullName evidence="2">Uncharacterized protein</fullName>
    </submittedName>
</protein>
<organism evidence="2 3">
    <name type="scientific">Motilimonas pumila</name>
    <dbReference type="NCBI Taxonomy" id="2303987"/>
    <lineage>
        <taxon>Bacteria</taxon>
        <taxon>Pseudomonadati</taxon>
        <taxon>Pseudomonadota</taxon>
        <taxon>Gammaproteobacteria</taxon>
        <taxon>Alteromonadales</taxon>
        <taxon>Alteromonadales genera incertae sedis</taxon>
        <taxon>Motilimonas</taxon>
    </lineage>
</organism>
<reference evidence="2 3" key="2">
    <citation type="submission" date="2019-01" db="EMBL/GenBank/DDBJ databases">
        <title>Motilimonas pumilus sp. nov., isolated from the gut of sea cucumber (Apostichopus japonicus).</title>
        <authorList>
            <person name="Wang F.-Q."/>
            <person name="Ren L.-H."/>
            <person name="Lin Y.-W."/>
            <person name="Sun G.-H."/>
            <person name="Du Z.-J."/>
            <person name="Zhao J.-X."/>
            <person name="Liu X.-J."/>
            <person name="Liu L.-J."/>
        </authorList>
    </citation>
    <scope>NUCLEOTIDE SEQUENCE [LARGE SCALE GENOMIC DNA]</scope>
    <source>
        <strain evidence="2 3">PLHSC7-2</strain>
    </source>
</reference>
<sequence length="246" mass="26141">MNTRVITTLALAFSGVVLADAGHHGHIQALANENVNPSFDLVHAKIEKGPSALTFQAEVTANIGKLKPNVNGQLAGAQVYSYVWPTSLDSEAVGFEKGQGILALAVTAHPDFDDTPQFDENADGDKTNDGNEWHSHWVVLTKDAACPGGLKVKDIPEGQTPKVPVTWPGLPIYLDSPGYAPEFTNDTLTVDVPTQDLAGSQDFQFDAVTSVLQVNASVHNPLLCVTQVQDIASGDLSLPGEVVARH</sequence>
<comment type="caution">
    <text evidence="2">The sequence shown here is derived from an EMBL/GenBank/DDBJ whole genome shotgun (WGS) entry which is preliminary data.</text>
</comment>
<keyword evidence="3" id="KW-1185">Reference proteome</keyword>
<dbReference type="AlphaFoldDB" id="A0A418YEF1"/>
<evidence type="ECO:0000313" key="3">
    <source>
        <dbReference type="Proteomes" id="UP000283255"/>
    </source>
</evidence>
<evidence type="ECO:0000313" key="2">
    <source>
        <dbReference type="EMBL" id="RJG47510.1"/>
    </source>
</evidence>
<keyword evidence="1" id="KW-0732">Signal</keyword>
<gene>
    <name evidence="2" type="ORF">D1Z90_11410</name>
</gene>
<accession>A0A418YEF1</accession>
<evidence type="ECO:0000256" key="1">
    <source>
        <dbReference type="SAM" id="SignalP"/>
    </source>
</evidence>
<reference evidence="2 3" key="1">
    <citation type="submission" date="2018-09" db="EMBL/GenBank/DDBJ databases">
        <authorList>
            <person name="Wang F."/>
        </authorList>
    </citation>
    <scope>NUCLEOTIDE SEQUENCE [LARGE SCALE GENOMIC DNA]</scope>
    <source>
        <strain evidence="2 3">PLHSC7-2</strain>
    </source>
</reference>
<dbReference type="Proteomes" id="UP000283255">
    <property type="component" value="Unassembled WGS sequence"/>
</dbReference>
<feature type="signal peptide" evidence="1">
    <location>
        <begin position="1"/>
        <end position="19"/>
    </location>
</feature>
<dbReference type="OrthoDB" id="572089at2"/>